<dbReference type="Proteomes" id="UP001054945">
    <property type="component" value="Unassembled WGS sequence"/>
</dbReference>
<keyword evidence="2" id="KW-1185">Reference proteome</keyword>
<evidence type="ECO:0000313" key="1">
    <source>
        <dbReference type="EMBL" id="GIX98263.1"/>
    </source>
</evidence>
<reference evidence="1 2" key="1">
    <citation type="submission" date="2021-06" db="EMBL/GenBank/DDBJ databases">
        <title>Caerostris extrusa draft genome.</title>
        <authorList>
            <person name="Kono N."/>
            <person name="Arakawa K."/>
        </authorList>
    </citation>
    <scope>NUCLEOTIDE SEQUENCE [LARGE SCALE GENOMIC DNA]</scope>
</reference>
<evidence type="ECO:0008006" key="3">
    <source>
        <dbReference type="Google" id="ProtNLM"/>
    </source>
</evidence>
<comment type="caution">
    <text evidence="1">The sequence shown here is derived from an EMBL/GenBank/DDBJ whole genome shotgun (WGS) entry which is preliminary data.</text>
</comment>
<protein>
    <recommendedName>
        <fullName evidence="3">CYTH domain-containing protein</fullName>
    </recommendedName>
</protein>
<dbReference type="EMBL" id="BPLR01004881">
    <property type="protein sequence ID" value="GIX98263.1"/>
    <property type="molecule type" value="Genomic_DNA"/>
</dbReference>
<dbReference type="AlphaFoldDB" id="A0AAV4PMM5"/>
<proteinExistence type="predicted"/>
<name>A0AAV4PMM5_CAEEX</name>
<gene>
    <name evidence="1" type="ORF">CEXT_612341</name>
</gene>
<organism evidence="1 2">
    <name type="scientific">Caerostris extrusa</name>
    <name type="common">Bark spider</name>
    <name type="synonym">Caerostris bankana</name>
    <dbReference type="NCBI Taxonomy" id="172846"/>
    <lineage>
        <taxon>Eukaryota</taxon>
        <taxon>Metazoa</taxon>
        <taxon>Ecdysozoa</taxon>
        <taxon>Arthropoda</taxon>
        <taxon>Chelicerata</taxon>
        <taxon>Arachnida</taxon>
        <taxon>Araneae</taxon>
        <taxon>Araneomorphae</taxon>
        <taxon>Entelegynae</taxon>
        <taxon>Araneoidea</taxon>
        <taxon>Araneidae</taxon>
        <taxon>Caerostris</taxon>
    </lineage>
</organism>
<sequence>MKVSFSLEIESFASEPNGFVVDAINQAAEFLNIRKEFPQDLCYRKETITNSYKFRRIVPLHATESVFHRGAAKGRRVEAKASFIDTTLISVSLNERDVSLLRMKVSFSLEIESFASEPNGFVVDAINQAAEVSRFFLSRNEISGQFLWFVLEEELAVSPCLHCLGPSYARACVTDPSAVQITRNECGLVCEWPRPYSSYREFESIPQGTEGSSR</sequence>
<evidence type="ECO:0000313" key="2">
    <source>
        <dbReference type="Proteomes" id="UP001054945"/>
    </source>
</evidence>
<accession>A0AAV4PMM5</accession>